<dbReference type="InterPro" id="IPR017907">
    <property type="entry name" value="Znf_RING_CS"/>
</dbReference>
<dbReference type="PROSITE" id="PS50089">
    <property type="entry name" value="ZF_RING_2"/>
    <property type="match status" value="1"/>
</dbReference>
<keyword evidence="2 4" id="KW-0863">Zinc-finger</keyword>
<dbReference type="PANTHER" id="PTHR12618:SF20">
    <property type="entry name" value="PHD AND RING FINGER DOMAIN-CONTAINING PROTEIN 1"/>
    <property type="match status" value="1"/>
</dbReference>
<dbReference type="PROSITE" id="PS01359">
    <property type="entry name" value="ZF_PHD_1"/>
    <property type="match status" value="1"/>
</dbReference>
<feature type="compositionally biased region" description="Basic and acidic residues" evidence="5">
    <location>
        <begin position="1074"/>
        <end position="1141"/>
    </location>
</feature>
<dbReference type="GO" id="GO:0008270">
    <property type="term" value="F:zinc ion binding"/>
    <property type="evidence" value="ECO:0007669"/>
    <property type="project" value="UniProtKB-KW"/>
</dbReference>
<dbReference type="InterPro" id="IPR011011">
    <property type="entry name" value="Znf_FYVE_PHD"/>
</dbReference>
<feature type="compositionally biased region" description="Polar residues" evidence="5">
    <location>
        <begin position="1513"/>
        <end position="1522"/>
    </location>
</feature>
<accession>A0ABD1EZK3</accession>
<evidence type="ECO:0000256" key="4">
    <source>
        <dbReference type="PROSITE-ProRule" id="PRU00175"/>
    </source>
</evidence>
<feature type="compositionally biased region" description="Polar residues" evidence="5">
    <location>
        <begin position="740"/>
        <end position="760"/>
    </location>
</feature>
<feature type="compositionally biased region" description="Basic and acidic residues" evidence="5">
    <location>
        <begin position="761"/>
        <end position="778"/>
    </location>
</feature>
<evidence type="ECO:0008006" key="10">
    <source>
        <dbReference type="Google" id="ProtNLM"/>
    </source>
</evidence>
<evidence type="ECO:0000259" key="6">
    <source>
        <dbReference type="PROSITE" id="PS50016"/>
    </source>
</evidence>
<feature type="compositionally biased region" description="Basic and acidic residues" evidence="5">
    <location>
        <begin position="997"/>
        <end position="1009"/>
    </location>
</feature>
<feature type="region of interest" description="Disordered" evidence="5">
    <location>
        <begin position="414"/>
        <end position="448"/>
    </location>
</feature>
<feature type="compositionally biased region" description="Polar residues" evidence="5">
    <location>
        <begin position="1710"/>
        <end position="1726"/>
    </location>
</feature>
<name>A0ABD1EZK3_HYPHA</name>
<feature type="region of interest" description="Disordered" evidence="5">
    <location>
        <begin position="1690"/>
        <end position="1814"/>
    </location>
</feature>
<evidence type="ECO:0000256" key="2">
    <source>
        <dbReference type="ARBA" id="ARBA00022771"/>
    </source>
</evidence>
<dbReference type="Pfam" id="PF23030">
    <property type="entry name" value="SCAF11-like_C"/>
    <property type="match status" value="1"/>
</dbReference>
<feature type="compositionally biased region" description="Basic and acidic residues" evidence="5">
    <location>
        <begin position="1502"/>
        <end position="1512"/>
    </location>
</feature>
<dbReference type="SUPFAM" id="SSF57850">
    <property type="entry name" value="RING/U-box"/>
    <property type="match status" value="1"/>
</dbReference>
<dbReference type="PROSITE" id="PS00518">
    <property type="entry name" value="ZF_RING_1"/>
    <property type="match status" value="1"/>
</dbReference>
<dbReference type="InterPro" id="IPR019787">
    <property type="entry name" value="Znf_PHD-finger"/>
</dbReference>
<dbReference type="Gene3D" id="3.30.40.10">
    <property type="entry name" value="Zinc/RING finger domain, C3HC4 (zinc finger)"/>
    <property type="match status" value="2"/>
</dbReference>
<feature type="region of interest" description="Disordered" evidence="5">
    <location>
        <begin position="943"/>
        <end position="1406"/>
    </location>
</feature>
<dbReference type="EMBL" id="JBDJPC010000004">
    <property type="protein sequence ID" value="KAL1506451.1"/>
    <property type="molecule type" value="Genomic_DNA"/>
</dbReference>
<evidence type="ECO:0000313" key="9">
    <source>
        <dbReference type="Proteomes" id="UP001566132"/>
    </source>
</evidence>
<feature type="compositionally biased region" description="Basic residues" evidence="5">
    <location>
        <begin position="1204"/>
        <end position="1216"/>
    </location>
</feature>
<sequence length="1932" mass="216501">MSSEENDSNSPKRKRDVSRLQDSPASTSSGSPIIQASSSQFRCQNNTIKHESIDSENSENSGFFIKRRKIARVESDSDFTTESDSSPIITRKRIMSIPVIDTSEMDSSSSDFETFPRRTRRGVVITSDTEEDWDSDISDYSEIPSSSLSNVYKHKTSKMEDKAIESDSSDGQSEKCPICLASFRGQEIGVPENCDHKFCLDCIQEWSKNGNTCPIDRKEFHLISVWKSLNGEFLKVIPIERPQPMEESVNIILEDPTFCEICGSNENEDRLLLCDGCDLGFHLYCLTPPLDEVPVDSWYCNECGPRAVSDSIDFEEVVALIDDADDILDGPILSPRRRNNSTRMMPRTRQSEIIRRRVQANRRNQRQQRDNILPSTSNGNGNYVRRTTGSRKRRNRRLKTVWVVNELGEAVQVKKRVASRKRKQKRNRKKSSRRGLSSQIGMCGPRNAVQSVPNITNLSTTSSYSERTLPRLDIYGTINRLDNFVSYSDEEGMFNDQEVEGVHTLLSRASNTTNYLRNITRRKSALINDPAVSSSTDILDSIMESQSMLFSKGSVMSVLDSSGKLIIEDKNTINNNSPSKPDFNAYRVKKTPWHGRNYSSYKAHSQNSNWSNNRNWDNNSTGQNSYRPNETNFGQSSSNNFTPNFMGGQSDLPQDYTRRTLCEAELIQEDQEKDNKTPETDDVDIYGDIENESLSTSKADNDFRPPSPAIVTEPIINDADDDNDSESGMVIDTEQGPDDSVSSIVGVNNIQGYSPENPTDSPDKSEENLSEDSNKLIDESQPEASNGSQDINQSTELSKHTGTDESFQTQPEVSSDVPVPNKPFENDDGEVSDDGCPNFSIYSRQSKSVALTTDISLTSTINASPGTDVTQLTTEGPIATTLQKVTVEKTGSDPRLKKHTPNYNVGGLYSDSEDESVVKKIPVASSFAISDLTCMTEDILSEEDRSYTPVLDEPSEKPNEKGLDGLDTEMISDDDRNDFEEPQELTVVSDGDALEINAKESELDFTRPEDFEEGEIVDKNKEKKETDKTEKLTTENGDKDTKTNPKGKEKPSESVSANKENVLGNESFKKLTKTTRERNYRDKDKNKDSTRERSKTPSTTDKDGKRKKEKRKELERYNVRAIIAEKPRPPPKDQFGRDLRRTASRSRSRSRSYTPPSSPPKVKKLDSKTAPKRKSRSKSRARTLSRGRRSSSRRRSKSLDKSGSKRKARSRSRSGGRKRDISKTKKRKRSTSRSTRRKKSKEKTRKRVRRSKTRKRPKSAQSHSISPRRSRRDWTLSLSKSPTPQLDDVSPSWTPPRMEATDNIRGEKLTVTVNNETAKKKKYKRNKEKKRKEDSPSRRRRRDRDQTPPPHKEVHATGDKIYVRVCYNNESETRDISTRDSKKKKDTTVTEIPKRVREKKTNSKKDLSGVKPVAIIDLERSPFQEIVSSPKDVIVLSDSDNNENDINRNIKVNVCDSTQQVASPERSPDYSLGPKTPPEPSVKFSLLAKPPQLRAISNPLHDPLENAEEKVQDAQNNSSHKGPNTPPEEPPISPSSSPDAYDPFEPTKSRSQTPEPGKDQGEIDGEQNVQIEKRSSIELEKSGGQSPDLVKSLTPPMPDIQPADSQNSTQDICEPKSPINTCPTTPQQTITKPIAQTTPFQSTIPSSTPVSSSITISRINILSSTILTPTALTLPQRIVLPNQVKSSPVKIPPTKAAVKSTPIKPIQAKPATSNKVTKQANGNSFEEVNLDFESPYSPGSSDYEDLFEPPSDPPPSGNGGCSTASAKNSSKTKRAARKPTQSSSFDALFGSPNFNKKSSKKTTPSPIKKGAVTGNKTKHVGVKVDEDSLKILEELPNSAVEMQVKDKFLKKLNRQERVVEEVKLVLKPYYNKKKITKDEYKDIMRRAVPKICHNKSGEINPIKIRHLIEAYVKKVKHNKKVTSSSSLPQKVV</sequence>
<feature type="region of interest" description="Disordered" evidence="5">
    <location>
        <begin position="694"/>
        <end position="839"/>
    </location>
</feature>
<evidence type="ECO:0000313" key="8">
    <source>
        <dbReference type="EMBL" id="KAL1506451.1"/>
    </source>
</evidence>
<feature type="domain" description="PHD-type" evidence="6">
    <location>
        <begin position="256"/>
        <end position="306"/>
    </location>
</feature>
<feature type="compositionally biased region" description="Polar residues" evidence="5">
    <location>
        <begin position="782"/>
        <end position="796"/>
    </location>
</feature>
<feature type="compositionally biased region" description="Basic residues" evidence="5">
    <location>
        <begin position="414"/>
        <end position="433"/>
    </location>
</feature>
<feature type="region of interest" description="Disordered" evidence="5">
    <location>
        <begin position="1438"/>
        <end position="1616"/>
    </location>
</feature>
<dbReference type="SMART" id="SM00249">
    <property type="entry name" value="PHD"/>
    <property type="match status" value="1"/>
</dbReference>
<dbReference type="Pfam" id="PF00628">
    <property type="entry name" value="PHD"/>
    <property type="match status" value="1"/>
</dbReference>
<dbReference type="PROSITE" id="PS50016">
    <property type="entry name" value="ZF_PHD_2"/>
    <property type="match status" value="1"/>
</dbReference>
<feature type="compositionally biased region" description="Low complexity" evidence="5">
    <location>
        <begin position="605"/>
        <end position="620"/>
    </location>
</feature>
<evidence type="ECO:0000256" key="1">
    <source>
        <dbReference type="ARBA" id="ARBA00022723"/>
    </source>
</evidence>
<feature type="compositionally biased region" description="Basic residues" evidence="5">
    <location>
        <begin position="1170"/>
        <end position="1196"/>
    </location>
</feature>
<feature type="compositionally biased region" description="Basic and acidic residues" evidence="5">
    <location>
        <begin position="1571"/>
        <end position="1581"/>
    </location>
</feature>
<keyword evidence="3" id="KW-0862">Zinc</keyword>
<feature type="compositionally biased region" description="Basic and acidic residues" evidence="5">
    <location>
        <begin position="1371"/>
        <end position="1380"/>
    </location>
</feature>
<dbReference type="Pfam" id="PF13639">
    <property type="entry name" value="zf-RING_2"/>
    <property type="match status" value="1"/>
</dbReference>
<dbReference type="InterPro" id="IPR019786">
    <property type="entry name" value="Zinc_finger_PHD-type_CS"/>
</dbReference>
<evidence type="ECO:0000256" key="3">
    <source>
        <dbReference type="ARBA" id="ARBA00022833"/>
    </source>
</evidence>
<feature type="compositionally biased region" description="Basic and acidic residues" evidence="5">
    <location>
        <begin position="954"/>
        <end position="964"/>
    </location>
</feature>
<feature type="compositionally biased region" description="Basic residues" evidence="5">
    <location>
        <begin position="1224"/>
        <end position="1258"/>
    </location>
</feature>
<dbReference type="SMART" id="SM00184">
    <property type="entry name" value="RING"/>
    <property type="match status" value="2"/>
</dbReference>
<feature type="compositionally biased region" description="Acidic residues" evidence="5">
    <location>
        <begin position="966"/>
        <end position="983"/>
    </location>
</feature>
<feature type="compositionally biased region" description="Basic and acidic residues" evidence="5">
    <location>
        <begin position="1016"/>
        <end position="1052"/>
    </location>
</feature>
<feature type="compositionally biased region" description="Pro residues" evidence="5">
    <location>
        <begin position="1524"/>
        <end position="1533"/>
    </location>
</feature>
<reference evidence="8 9" key="1">
    <citation type="submission" date="2024-05" db="EMBL/GenBank/DDBJ databases">
        <title>Genetic variation in Jamaican populations of the coffee berry borer (Hypothenemus hampei).</title>
        <authorList>
            <person name="Errbii M."/>
            <person name="Myrie A."/>
        </authorList>
    </citation>
    <scope>NUCLEOTIDE SEQUENCE [LARGE SCALE GENOMIC DNA]</scope>
    <source>
        <strain evidence="8">JA-Hopewell-2020-01-JO</strain>
        <tissue evidence="8">Whole body</tissue>
    </source>
</reference>
<feature type="region of interest" description="Disordered" evidence="5">
    <location>
        <begin position="1"/>
        <end position="66"/>
    </location>
</feature>
<feature type="compositionally biased region" description="Polar residues" evidence="5">
    <location>
        <begin position="621"/>
        <end position="643"/>
    </location>
</feature>
<dbReference type="InterPro" id="IPR013083">
    <property type="entry name" value="Znf_RING/FYVE/PHD"/>
</dbReference>
<dbReference type="Proteomes" id="UP001566132">
    <property type="component" value="Unassembled WGS sequence"/>
</dbReference>
<dbReference type="InterPro" id="IPR057031">
    <property type="entry name" value="SFR19-like_C"/>
</dbReference>
<dbReference type="SUPFAM" id="SSF57903">
    <property type="entry name" value="FYVE/PHD zinc finger"/>
    <property type="match status" value="1"/>
</dbReference>
<dbReference type="PANTHER" id="PTHR12618">
    <property type="entry name" value="PHD AND RING FINGER DOMAIN-CONTAINING PROTEIN 1"/>
    <property type="match status" value="1"/>
</dbReference>
<dbReference type="CDD" id="cd15536">
    <property type="entry name" value="PHD_PHRF1"/>
    <property type="match status" value="1"/>
</dbReference>
<feature type="region of interest" description="Disordered" evidence="5">
    <location>
        <begin position="359"/>
        <end position="395"/>
    </location>
</feature>
<organism evidence="8 9">
    <name type="scientific">Hypothenemus hampei</name>
    <name type="common">Coffee berry borer</name>
    <dbReference type="NCBI Taxonomy" id="57062"/>
    <lineage>
        <taxon>Eukaryota</taxon>
        <taxon>Metazoa</taxon>
        <taxon>Ecdysozoa</taxon>
        <taxon>Arthropoda</taxon>
        <taxon>Hexapoda</taxon>
        <taxon>Insecta</taxon>
        <taxon>Pterygota</taxon>
        <taxon>Neoptera</taxon>
        <taxon>Endopterygota</taxon>
        <taxon>Coleoptera</taxon>
        <taxon>Polyphaga</taxon>
        <taxon>Cucujiformia</taxon>
        <taxon>Curculionidae</taxon>
        <taxon>Scolytinae</taxon>
        <taxon>Hypothenemus</taxon>
    </lineage>
</organism>
<feature type="domain" description="RING-type" evidence="7">
    <location>
        <begin position="176"/>
        <end position="217"/>
    </location>
</feature>
<feature type="compositionally biased region" description="Polar residues" evidence="5">
    <location>
        <begin position="804"/>
        <end position="813"/>
    </location>
</feature>
<feature type="compositionally biased region" description="Basic and acidic residues" evidence="5">
    <location>
        <begin position="1386"/>
        <end position="1406"/>
    </location>
</feature>
<dbReference type="InterPro" id="IPR001841">
    <property type="entry name" value="Znf_RING"/>
</dbReference>
<comment type="caution">
    <text evidence="8">The sequence shown here is derived from an EMBL/GenBank/DDBJ whole genome shotgun (WGS) entry which is preliminary data.</text>
</comment>
<keyword evidence="1" id="KW-0479">Metal-binding</keyword>
<feature type="region of interest" description="Disordered" evidence="5">
    <location>
        <begin position="596"/>
        <end position="653"/>
    </location>
</feature>
<evidence type="ECO:0000259" key="7">
    <source>
        <dbReference type="PROSITE" id="PS50089"/>
    </source>
</evidence>
<evidence type="ECO:0000256" key="5">
    <source>
        <dbReference type="SAM" id="MobiDB-lite"/>
    </source>
</evidence>
<dbReference type="CDD" id="cd16635">
    <property type="entry name" value="mRING-HC-C3HC3D_PHRF1"/>
    <property type="match status" value="1"/>
</dbReference>
<feature type="compositionally biased region" description="Basic and acidic residues" evidence="5">
    <location>
        <begin position="1331"/>
        <end position="1362"/>
    </location>
</feature>
<gene>
    <name evidence="8" type="ORF">ABEB36_005815</name>
</gene>
<keyword evidence="9" id="KW-1185">Reference proteome</keyword>
<dbReference type="InterPro" id="IPR047157">
    <property type="entry name" value="PHRF1/Atg35"/>
</dbReference>
<dbReference type="InterPro" id="IPR001965">
    <property type="entry name" value="Znf_PHD"/>
</dbReference>
<feature type="compositionally biased region" description="Low complexity" evidence="5">
    <location>
        <begin position="26"/>
        <end position="40"/>
    </location>
</feature>
<proteinExistence type="predicted"/>
<feature type="compositionally biased region" description="Basic and acidic residues" evidence="5">
    <location>
        <begin position="1299"/>
        <end position="1308"/>
    </location>
</feature>
<feature type="compositionally biased region" description="Basic residues" evidence="5">
    <location>
        <begin position="1319"/>
        <end position="1330"/>
    </location>
</feature>
<protein>
    <recommendedName>
        <fullName evidence="10">PHD and RING finger domain-containing protein 1</fullName>
    </recommendedName>
</protein>